<feature type="domain" description="VQ" evidence="2">
    <location>
        <begin position="104"/>
        <end position="129"/>
    </location>
</feature>
<sequence length="285" mass="31272">MDTGIAELEMEFPWTAESAVAAYNDTLLSSPCTANNEELYRGSLSETAIPVVPTKRKTIRHEGISRAKTLKTKMAASDVPKEALTSTAPPTQGCRRTPVIIYSYPPKIIRASPSQFMSIVQSLTGSPETRLQTQKCSQEGPSHPCSHPRSRHRTDVNYQCVQAAFPAFEPSGAIDRAFPSSGSSSNGNTCTNPFSATEIPAYQVGTDSPHYRRPNSAFRRNESDINHMDLAIDQKRHSFLNGSTPSGIDAYKETRRTHSVIADFFEALQIPYSDSSVHPAFISTD</sequence>
<dbReference type="Proteomes" id="UP000825935">
    <property type="component" value="Chromosome 29"/>
</dbReference>
<evidence type="ECO:0000259" key="2">
    <source>
        <dbReference type="Pfam" id="PF05678"/>
    </source>
</evidence>
<reference evidence="3" key="1">
    <citation type="submission" date="2021-08" db="EMBL/GenBank/DDBJ databases">
        <title>WGS assembly of Ceratopteris richardii.</title>
        <authorList>
            <person name="Marchant D.B."/>
            <person name="Chen G."/>
            <person name="Jenkins J."/>
            <person name="Shu S."/>
            <person name="Leebens-Mack J."/>
            <person name="Grimwood J."/>
            <person name="Schmutz J."/>
            <person name="Soltis P."/>
            <person name="Soltis D."/>
            <person name="Chen Z.-H."/>
        </authorList>
    </citation>
    <scope>NUCLEOTIDE SEQUENCE</scope>
    <source>
        <strain evidence="3">Whitten #5841</strain>
        <tissue evidence="3">Leaf</tissue>
    </source>
</reference>
<dbReference type="PANTHER" id="PTHR33143">
    <property type="entry name" value="F16F4.1 PROTEIN-RELATED"/>
    <property type="match status" value="1"/>
</dbReference>
<organism evidence="3 4">
    <name type="scientific">Ceratopteris richardii</name>
    <name type="common">Triangle waterfern</name>
    <dbReference type="NCBI Taxonomy" id="49495"/>
    <lineage>
        <taxon>Eukaryota</taxon>
        <taxon>Viridiplantae</taxon>
        <taxon>Streptophyta</taxon>
        <taxon>Embryophyta</taxon>
        <taxon>Tracheophyta</taxon>
        <taxon>Polypodiopsida</taxon>
        <taxon>Polypodiidae</taxon>
        <taxon>Polypodiales</taxon>
        <taxon>Pteridineae</taxon>
        <taxon>Pteridaceae</taxon>
        <taxon>Parkerioideae</taxon>
        <taxon>Ceratopteris</taxon>
    </lineage>
</organism>
<name>A0A8T2R8U8_CERRI</name>
<accession>A0A8T2R8U8</accession>
<evidence type="ECO:0000256" key="1">
    <source>
        <dbReference type="SAM" id="MobiDB-lite"/>
    </source>
</evidence>
<dbReference type="PANTHER" id="PTHR33143:SF6">
    <property type="entry name" value="OS08G0102900 PROTEIN"/>
    <property type="match status" value="1"/>
</dbReference>
<proteinExistence type="predicted"/>
<feature type="region of interest" description="Disordered" evidence="1">
    <location>
        <begin position="130"/>
        <end position="150"/>
    </location>
</feature>
<dbReference type="OrthoDB" id="1917757at2759"/>
<feature type="compositionally biased region" description="Polar residues" evidence="1">
    <location>
        <begin position="130"/>
        <end position="140"/>
    </location>
</feature>
<dbReference type="GO" id="GO:0005634">
    <property type="term" value="C:nucleus"/>
    <property type="evidence" value="ECO:0007669"/>
    <property type="project" value="TreeGrafter"/>
</dbReference>
<dbReference type="Pfam" id="PF05678">
    <property type="entry name" value="VQ"/>
    <property type="match status" value="1"/>
</dbReference>
<dbReference type="InterPro" id="IPR039607">
    <property type="entry name" value="VQ_8/17/18/20/21/25"/>
</dbReference>
<dbReference type="AlphaFoldDB" id="A0A8T2R8U8"/>
<protein>
    <recommendedName>
        <fullName evidence="2">VQ domain-containing protein</fullName>
    </recommendedName>
</protein>
<dbReference type="EMBL" id="CM035434">
    <property type="protein sequence ID" value="KAH7291943.1"/>
    <property type="molecule type" value="Genomic_DNA"/>
</dbReference>
<gene>
    <name evidence="3" type="ORF">KP509_29G042800</name>
</gene>
<dbReference type="InterPro" id="IPR008889">
    <property type="entry name" value="VQ"/>
</dbReference>
<keyword evidence="4" id="KW-1185">Reference proteome</keyword>
<evidence type="ECO:0000313" key="4">
    <source>
        <dbReference type="Proteomes" id="UP000825935"/>
    </source>
</evidence>
<comment type="caution">
    <text evidence="3">The sequence shown here is derived from an EMBL/GenBank/DDBJ whole genome shotgun (WGS) entry which is preliminary data.</text>
</comment>
<evidence type="ECO:0000313" key="3">
    <source>
        <dbReference type="EMBL" id="KAH7291943.1"/>
    </source>
</evidence>